<feature type="transmembrane region" description="Helical" evidence="1">
    <location>
        <begin position="136"/>
        <end position="156"/>
    </location>
</feature>
<protein>
    <submittedName>
        <fullName evidence="3">Sulfatase-like hydrolase/transferase</fullName>
    </submittedName>
</protein>
<evidence type="ECO:0000259" key="2">
    <source>
        <dbReference type="Pfam" id="PF00884"/>
    </source>
</evidence>
<feature type="transmembrane region" description="Helical" evidence="1">
    <location>
        <begin position="6"/>
        <end position="26"/>
    </location>
</feature>
<dbReference type="Proteomes" id="UP001172083">
    <property type="component" value="Unassembled WGS sequence"/>
</dbReference>
<dbReference type="Gene3D" id="3.40.720.10">
    <property type="entry name" value="Alkaline Phosphatase, subunit A"/>
    <property type="match status" value="1"/>
</dbReference>
<name>A0ABT8L5C1_9BACT</name>
<reference evidence="3" key="1">
    <citation type="submission" date="2023-06" db="EMBL/GenBank/DDBJ databases">
        <title>Genomic of Agaribacillus aureum.</title>
        <authorList>
            <person name="Wang G."/>
        </authorList>
    </citation>
    <scope>NUCLEOTIDE SEQUENCE</scope>
    <source>
        <strain evidence="3">BMA12</strain>
    </source>
</reference>
<sequence length="575" mass="66898">MTKREVKFWSLFFLLNTLFFLPKFLLDIDSSTFFPDFYNAGTFGQKWKFFFRRENQDIFRISVDLLILLWALVLMRYRRLSRFFGYSVFVIYLVLFFYQIYQGSIEALYQQTPLFYSDIFLINEGVSILLVESSIWLLLLLSTGLILVGYLIFRLITAFIKTAEGTSFSLPSKLILSFITLCSLMSLIDFRTRLHNLNLVFPLQGYWIIDNIQRSAIVYRSTHQLDPTAYSEHYNYQHDTLNTKPNVHLLFIESYGKVLYEDPALRDSYLANLKLNEEKLARHGWVSTSTFSRSPVKGGRSWLSFTSFVTGTRIDKHALYEYLVDNVEFNLPTLYKSLKFFGYKSYWLSALKNNGRNIPYEQYARFYGIDQWIKFDDLNYQGKLYGVLPAPADQYSLNFAHDLISHQSAEPYVLFFISLNSHSPFDSPDTVVDDWRLLGQSGNTLGSIKKTNNSKFQNYLQSINYQLDYLTSFIIQNGSEKDLFILIGDHQPPVLANRSESFDTPVHIISKDAGFIENFDTYKFGKGLVIKTKQGNSLQHEGFHSIIMRELIHTYGTKCKEELNYFPDGVQLGSQ</sequence>
<dbReference type="InterPro" id="IPR017850">
    <property type="entry name" value="Alkaline_phosphatase_core_sf"/>
</dbReference>
<dbReference type="InterPro" id="IPR000917">
    <property type="entry name" value="Sulfatase_N"/>
</dbReference>
<feature type="transmembrane region" description="Helical" evidence="1">
    <location>
        <begin position="83"/>
        <end position="101"/>
    </location>
</feature>
<feature type="transmembrane region" description="Helical" evidence="1">
    <location>
        <begin position="168"/>
        <end position="188"/>
    </location>
</feature>
<evidence type="ECO:0000256" key="1">
    <source>
        <dbReference type="SAM" id="Phobius"/>
    </source>
</evidence>
<comment type="caution">
    <text evidence="3">The sequence shown here is derived from an EMBL/GenBank/DDBJ whole genome shotgun (WGS) entry which is preliminary data.</text>
</comment>
<keyword evidence="4" id="KW-1185">Reference proteome</keyword>
<proteinExistence type="predicted"/>
<dbReference type="EMBL" id="JAUJEB010000001">
    <property type="protein sequence ID" value="MDN5212030.1"/>
    <property type="molecule type" value="Genomic_DNA"/>
</dbReference>
<organism evidence="3 4">
    <name type="scientific">Agaribacillus aureus</name>
    <dbReference type="NCBI Taxonomy" id="3051825"/>
    <lineage>
        <taxon>Bacteria</taxon>
        <taxon>Pseudomonadati</taxon>
        <taxon>Bacteroidota</taxon>
        <taxon>Cytophagia</taxon>
        <taxon>Cytophagales</taxon>
        <taxon>Splendidivirgaceae</taxon>
        <taxon>Agaribacillus</taxon>
    </lineage>
</organism>
<feature type="transmembrane region" description="Helical" evidence="1">
    <location>
        <begin position="58"/>
        <end position="77"/>
    </location>
</feature>
<keyword evidence="1" id="KW-0472">Membrane</keyword>
<accession>A0ABT8L5C1</accession>
<evidence type="ECO:0000313" key="4">
    <source>
        <dbReference type="Proteomes" id="UP001172083"/>
    </source>
</evidence>
<feature type="domain" description="Sulfatase N-terminal" evidence="2">
    <location>
        <begin position="278"/>
        <end position="495"/>
    </location>
</feature>
<dbReference type="Pfam" id="PF00884">
    <property type="entry name" value="Sulfatase"/>
    <property type="match status" value="1"/>
</dbReference>
<evidence type="ECO:0000313" key="3">
    <source>
        <dbReference type="EMBL" id="MDN5212030.1"/>
    </source>
</evidence>
<keyword evidence="1" id="KW-0812">Transmembrane</keyword>
<dbReference type="SUPFAM" id="SSF53649">
    <property type="entry name" value="Alkaline phosphatase-like"/>
    <property type="match status" value="1"/>
</dbReference>
<keyword evidence="1" id="KW-1133">Transmembrane helix</keyword>
<dbReference type="RefSeq" id="WP_346757355.1">
    <property type="nucleotide sequence ID" value="NZ_JAUJEB010000001.1"/>
</dbReference>
<gene>
    <name evidence="3" type="ORF">QQ020_08205</name>
</gene>